<dbReference type="NCBIfam" id="NF005300">
    <property type="entry name" value="PRK06828.1"/>
    <property type="match status" value="1"/>
</dbReference>
<proteinExistence type="predicted"/>
<dbReference type="PANTHER" id="PTHR42678">
    <property type="entry name" value="AMIDASE"/>
    <property type="match status" value="1"/>
</dbReference>
<protein>
    <submittedName>
        <fullName evidence="2">Amidase</fullName>
    </submittedName>
</protein>
<organism evidence="2 3">
    <name type="scientific">Marinifilum flexuosum</name>
    <dbReference type="NCBI Taxonomy" id="1117708"/>
    <lineage>
        <taxon>Bacteria</taxon>
        <taxon>Pseudomonadati</taxon>
        <taxon>Bacteroidota</taxon>
        <taxon>Bacteroidia</taxon>
        <taxon>Marinilabiliales</taxon>
        <taxon>Marinifilaceae</taxon>
    </lineage>
</organism>
<dbReference type="RefSeq" id="WP_120239923.1">
    <property type="nucleotide sequence ID" value="NZ_RAPQ01000009.1"/>
</dbReference>
<dbReference type="AlphaFoldDB" id="A0A419X366"/>
<dbReference type="InterPro" id="IPR023631">
    <property type="entry name" value="Amidase_dom"/>
</dbReference>
<reference evidence="2 3" key="1">
    <citation type="submission" date="2018-09" db="EMBL/GenBank/DDBJ databases">
        <title>Genomic Encyclopedia of Archaeal and Bacterial Type Strains, Phase II (KMG-II): from individual species to whole genera.</title>
        <authorList>
            <person name="Goeker M."/>
        </authorList>
    </citation>
    <scope>NUCLEOTIDE SEQUENCE [LARGE SCALE GENOMIC DNA]</scope>
    <source>
        <strain evidence="2 3">DSM 21950</strain>
    </source>
</reference>
<feature type="domain" description="Amidase" evidence="1">
    <location>
        <begin position="66"/>
        <end position="513"/>
    </location>
</feature>
<evidence type="ECO:0000313" key="2">
    <source>
        <dbReference type="EMBL" id="RKE02060.1"/>
    </source>
</evidence>
<name>A0A419X366_9BACT</name>
<dbReference type="NCBIfam" id="NF006006">
    <property type="entry name" value="PRK08137.1"/>
    <property type="match status" value="1"/>
</dbReference>
<dbReference type="EMBL" id="RAPQ01000009">
    <property type="protein sequence ID" value="RKE02060.1"/>
    <property type="molecule type" value="Genomic_DNA"/>
</dbReference>
<sequence>MKRRHFISLSALAAPMLAGLGISSCNTTTSSNEVEEHPNFNDFKYNEKSISELQQLMDAGKLTCEELVIEYLDRIEKIDKNGPGLNSVIDINHDALPLARQLDEERKSGLLRGALHGIPILLKDNIDTADKMMTTAGSFALEGNFADQDAFIVKQLRKSGALILGKTNLSEWANFRSTRSSSGWSGRGGQTHNPYVIDRSPCGSSSGSGVAVAANLCVAAVGTETDGSVVCPSGHNGIVGIKPTLGMVSRTGIIPIAHSQDTAGPMAKSVSDAAILLEVMSGADQNDNITLNKKNKAFNYIANLKKDALKGKRIGIVRAMMGFHSEVDKIIEQAIEDIKSAGAEVIDVELENLNQYGNEEYEVLLYEFKHDLNEYLSKCKFPIVKSLDDIIKFNEQYKDREMPWFGQEILEMANKKGDLNEKEYLEALTKSKKLSGELGIDYTLKKYNVDALMAPTNGPAWNIDLVNGDHYGGGSSQPAAVSGYPNITIPAGFVHSLPIGVSFFAEAFSEEKLIQLAYSYEQNTMHRRAPEFYSTIMQ</sequence>
<dbReference type="Gene3D" id="3.90.1300.10">
    <property type="entry name" value="Amidase signature (AS) domain"/>
    <property type="match status" value="1"/>
</dbReference>
<dbReference type="OrthoDB" id="9811471at2"/>
<evidence type="ECO:0000259" key="1">
    <source>
        <dbReference type="Pfam" id="PF01425"/>
    </source>
</evidence>
<dbReference type="PROSITE" id="PS51257">
    <property type="entry name" value="PROKAR_LIPOPROTEIN"/>
    <property type="match status" value="1"/>
</dbReference>
<comment type="caution">
    <text evidence="2">The sequence shown here is derived from an EMBL/GenBank/DDBJ whole genome shotgun (WGS) entry which is preliminary data.</text>
</comment>
<dbReference type="PANTHER" id="PTHR42678:SF34">
    <property type="entry name" value="OS04G0183300 PROTEIN"/>
    <property type="match status" value="1"/>
</dbReference>
<keyword evidence="3" id="KW-1185">Reference proteome</keyword>
<dbReference type="SUPFAM" id="SSF75304">
    <property type="entry name" value="Amidase signature (AS) enzymes"/>
    <property type="match status" value="1"/>
</dbReference>
<dbReference type="Pfam" id="PF01425">
    <property type="entry name" value="Amidase"/>
    <property type="match status" value="1"/>
</dbReference>
<dbReference type="Proteomes" id="UP000284531">
    <property type="component" value="Unassembled WGS sequence"/>
</dbReference>
<gene>
    <name evidence="2" type="ORF">BXY64_2141</name>
</gene>
<dbReference type="InterPro" id="IPR036928">
    <property type="entry name" value="AS_sf"/>
</dbReference>
<evidence type="ECO:0000313" key="3">
    <source>
        <dbReference type="Proteomes" id="UP000284531"/>
    </source>
</evidence>
<accession>A0A419X366</accession>